<proteinExistence type="predicted"/>
<organism evidence="4">
    <name type="scientific">Soboliphyme baturini</name>
    <dbReference type="NCBI Taxonomy" id="241478"/>
    <lineage>
        <taxon>Eukaryota</taxon>
        <taxon>Metazoa</taxon>
        <taxon>Ecdysozoa</taxon>
        <taxon>Nematoda</taxon>
        <taxon>Enoplea</taxon>
        <taxon>Dorylaimia</taxon>
        <taxon>Dioctophymatida</taxon>
        <taxon>Dioctophymatoidea</taxon>
        <taxon>Soboliphymatidae</taxon>
        <taxon>Soboliphyme</taxon>
    </lineage>
</organism>
<gene>
    <name evidence="2" type="ORF">SBAD_LOCUS9044</name>
</gene>
<evidence type="ECO:0000259" key="1">
    <source>
        <dbReference type="Pfam" id="PF15377"/>
    </source>
</evidence>
<dbReference type="InterPro" id="IPR040219">
    <property type="entry name" value="KIAA1143-like"/>
</dbReference>
<dbReference type="PANTHER" id="PTHR31195:SF2">
    <property type="entry name" value="GEO02494P1"/>
    <property type="match status" value="1"/>
</dbReference>
<dbReference type="EMBL" id="UZAM01012241">
    <property type="protein sequence ID" value="VDP20807.1"/>
    <property type="molecule type" value="Genomic_DNA"/>
</dbReference>
<reference evidence="4" key="1">
    <citation type="submission" date="2016-06" db="UniProtKB">
        <authorList>
            <consortium name="WormBaseParasite"/>
        </authorList>
    </citation>
    <scope>IDENTIFICATION</scope>
</reference>
<dbReference type="Proteomes" id="UP000270296">
    <property type="component" value="Unassembled WGS sequence"/>
</dbReference>
<evidence type="ECO:0000313" key="4">
    <source>
        <dbReference type="WBParaSite" id="SBAD_0000937001-mRNA-1"/>
    </source>
</evidence>
<feature type="domain" description="DUF4604" evidence="1">
    <location>
        <begin position="7"/>
        <end position="99"/>
    </location>
</feature>
<dbReference type="InterPro" id="IPR027911">
    <property type="entry name" value="DUF4604"/>
</dbReference>
<dbReference type="AlphaFoldDB" id="A0A183IZJ6"/>
<dbReference type="PANTHER" id="PTHR31195">
    <property type="entry name" value="GEO02494P1"/>
    <property type="match status" value="1"/>
</dbReference>
<evidence type="ECO:0000313" key="3">
    <source>
        <dbReference type="Proteomes" id="UP000270296"/>
    </source>
</evidence>
<reference evidence="2 3" key="2">
    <citation type="submission" date="2018-11" db="EMBL/GenBank/DDBJ databases">
        <authorList>
            <consortium name="Pathogen Informatics"/>
        </authorList>
    </citation>
    <scope>NUCLEOTIDE SEQUENCE [LARGE SCALE GENOMIC DNA]</scope>
</reference>
<accession>A0A183IZJ6</accession>
<dbReference type="OrthoDB" id="5919061at2759"/>
<keyword evidence="3" id="KW-1185">Reference proteome</keyword>
<protein>
    <submittedName>
        <fullName evidence="4">DUF4604 domain-containing protein</fullName>
    </submittedName>
</protein>
<dbReference type="Pfam" id="PF15377">
    <property type="entry name" value="DUF4604"/>
    <property type="match status" value="1"/>
</dbReference>
<dbReference type="WBParaSite" id="SBAD_0000937001-mRNA-1">
    <property type="protein sequence ID" value="SBAD_0000937001-mRNA-1"/>
    <property type="gene ID" value="SBAD_0000937001"/>
</dbReference>
<name>A0A183IZJ6_9BILA</name>
<sequence>MSRSKQNVSYVKPEEPSFLKEIKQRVGYREPSVHDKMQVLECPSNEPETADGATVVVLDDDNISAEEYAEFMREKAEAEDALKIARGDIRFMKPKRENDQMDTEPLPNKCTKMLKVDKNDKLLKANMVNSRLLSFEMPDDDDW</sequence>
<evidence type="ECO:0000313" key="2">
    <source>
        <dbReference type="EMBL" id="VDP20807.1"/>
    </source>
</evidence>